<dbReference type="AlphaFoldDB" id="A0A2Z4Y6C3"/>
<protein>
    <submittedName>
        <fullName evidence="1">Uncharacterized protein</fullName>
    </submittedName>
</protein>
<proteinExistence type="predicted"/>
<accession>A0A2Z4Y6C3</accession>
<name>A0A2Z4Y6C3_SUMC1</name>
<dbReference type="Proteomes" id="UP000262583">
    <property type="component" value="Chromosome"/>
</dbReference>
<evidence type="ECO:0000313" key="2">
    <source>
        <dbReference type="Proteomes" id="UP000262583"/>
    </source>
</evidence>
<dbReference type="KEGG" id="schv:BRCON_1485"/>
<dbReference type="EMBL" id="CP030759">
    <property type="protein sequence ID" value="AXA36262.1"/>
    <property type="molecule type" value="Genomic_DNA"/>
</dbReference>
<evidence type="ECO:0000313" key="1">
    <source>
        <dbReference type="EMBL" id="AXA36262.1"/>
    </source>
</evidence>
<organism evidence="1 2">
    <name type="scientific">Sumerlaea chitinivorans</name>
    <dbReference type="NCBI Taxonomy" id="2250252"/>
    <lineage>
        <taxon>Bacteria</taxon>
        <taxon>Candidatus Sumerlaeota</taxon>
        <taxon>Candidatus Sumerlaeia</taxon>
        <taxon>Candidatus Sumerlaeales</taxon>
        <taxon>Candidatus Sumerlaeaceae</taxon>
        <taxon>Candidatus Sumerlaea</taxon>
    </lineage>
</organism>
<reference evidence="1 2" key="1">
    <citation type="submission" date="2018-05" db="EMBL/GenBank/DDBJ databases">
        <title>A metagenomic window into the 2 km-deep terrestrial subsurface aquifer revealed taxonomically and functionally diverse microbial community comprising novel uncultured bacterial lineages.</title>
        <authorList>
            <person name="Kadnikov V.V."/>
            <person name="Mardanov A.V."/>
            <person name="Beletsky A.V."/>
            <person name="Banks D."/>
            <person name="Pimenov N.V."/>
            <person name="Frank Y.A."/>
            <person name="Karnachuk O.V."/>
            <person name="Ravin N.V."/>
        </authorList>
    </citation>
    <scope>NUCLEOTIDE SEQUENCE [LARGE SCALE GENOMIC DNA]</scope>
    <source>
        <strain evidence="1">BY</strain>
    </source>
</reference>
<gene>
    <name evidence="1" type="ORF">BRCON_1485</name>
</gene>
<sequence>MGKFDLVRNGDTRTFDHQAFEYRVNTQLDEGHAIGLTFTHEHFAKALKVRLTIEMKWLCHGSLLFSTIASI</sequence>